<sequence length="172" mass="17858">MRAAVVVLAGAILAAGPAYAKKDKGGGGPQIPPVITADQAKATVTAAVPKLSLGKPYTKQGKQGDIKLEIPLLVEGKVVGRVHLNPLTGEILTKGQKIQAPKLSVSPDEAVKTVQTVLPKLQVGAAWLGKGGEWKVPLLYQGAIIAEMSVHGQNGSLLPDWKASKDATMFGK</sequence>
<dbReference type="EMBL" id="DTHB01000022">
    <property type="protein sequence ID" value="HGB14144.1"/>
    <property type="molecule type" value="Genomic_DNA"/>
</dbReference>
<evidence type="ECO:0000313" key="2">
    <source>
        <dbReference type="EMBL" id="HGB14144.1"/>
    </source>
</evidence>
<keyword evidence="1" id="KW-0732">Signal</keyword>
<organism evidence="2">
    <name type="scientific">Desulfobacca acetoxidans</name>
    <dbReference type="NCBI Taxonomy" id="60893"/>
    <lineage>
        <taxon>Bacteria</taxon>
        <taxon>Pseudomonadati</taxon>
        <taxon>Thermodesulfobacteriota</taxon>
        <taxon>Desulfobaccia</taxon>
        <taxon>Desulfobaccales</taxon>
        <taxon>Desulfobaccaceae</taxon>
        <taxon>Desulfobacca</taxon>
    </lineage>
</organism>
<gene>
    <name evidence="2" type="ORF">ENV62_02750</name>
</gene>
<accession>A0A7C3SI77</accession>
<feature type="chain" id="PRO_5028109066" description="PepSY domain-containing protein" evidence="1">
    <location>
        <begin position="21"/>
        <end position="172"/>
    </location>
</feature>
<comment type="caution">
    <text evidence="2">The sequence shown here is derived from an EMBL/GenBank/DDBJ whole genome shotgun (WGS) entry which is preliminary data.</text>
</comment>
<protein>
    <recommendedName>
        <fullName evidence="3">PepSY domain-containing protein</fullName>
    </recommendedName>
</protein>
<evidence type="ECO:0008006" key="3">
    <source>
        <dbReference type="Google" id="ProtNLM"/>
    </source>
</evidence>
<reference evidence="2" key="1">
    <citation type="journal article" date="2020" name="mSystems">
        <title>Genome- and Community-Level Interaction Insights into Carbon Utilization and Element Cycling Functions of Hydrothermarchaeota in Hydrothermal Sediment.</title>
        <authorList>
            <person name="Zhou Z."/>
            <person name="Liu Y."/>
            <person name="Xu W."/>
            <person name="Pan J."/>
            <person name="Luo Z.H."/>
            <person name="Li M."/>
        </authorList>
    </citation>
    <scope>NUCLEOTIDE SEQUENCE [LARGE SCALE GENOMIC DNA]</scope>
    <source>
        <strain evidence="2">SpSt-776</strain>
    </source>
</reference>
<feature type="signal peptide" evidence="1">
    <location>
        <begin position="1"/>
        <end position="20"/>
    </location>
</feature>
<dbReference type="AlphaFoldDB" id="A0A7C3SI77"/>
<evidence type="ECO:0000256" key="1">
    <source>
        <dbReference type="SAM" id="SignalP"/>
    </source>
</evidence>
<name>A0A7C3SI77_9BACT</name>
<proteinExistence type="predicted"/>